<dbReference type="Pfam" id="PF07690">
    <property type="entry name" value="MFS_1"/>
    <property type="match status" value="1"/>
</dbReference>
<evidence type="ECO:0000256" key="5">
    <source>
        <dbReference type="ARBA" id="ARBA00022989"/>
    </source>
</evidence>
<feature type="domain" description="Major facilitator superfamily (MFS) profile" evidence="8">
    <location>
        <begin position="21"/>
        <end position="470"/>
    </location>
</feature>
<accession>A0A268EHS0</accession>
<evidence type="ECO:0000313" key="10">
    <source>
        <dbReference type="Proteomes" id="UP000215596"/>
    </source>
</evidence>
<comment type="subcellular location">
    <subcellularLocation>
        <location evidence="1">Cell membrane</location>
        <topology evidence="1">Multi-pass membrane protein</topology>
    </subcellularLocation>
</comment>
<keyword evidence="5 7" id="KW-1133">Transmembrane helix</keyword>
<feature type="transmembrane region" description="Helical" evidence="7">
    <location>
        <begin position="171"/>
        <end position="195"/>
    </location>
</feature>
<keyword evidence="2" id="KW-0813">Transport</keyword>
<feature type="transmembrane region" description="Helical" evidence="7">
    <location>
        <begin position="307"/>
        <end position="327"/>
    </location>
</feature>
<evidence type="ECO:0000256" key="3">
    <source>
        <dbReference type="ARBA" id="ARBA00022475"/>
    </source>
</evidence>
<dbReference type="EMBL" id="NPBY01000076">
    <property type="protein sequence ID" value="PAD72672.1"/>
    <property type="molecule type" value="Genomic_DNA"/>
</dbReference>
<feature type="transmembrane region" description="Helical" evidence="7">
    <location>
        <begin position="443"/>
        <end position="467"/>
    </location>
</feature>
<feature type="transmembrane region" description="Helical" evidence="7">
    <location>
        <begin position="274"/>
        <end position="295"/>
    </location>
</feature>
<gene>
    <name evidence="9" type="ORF">CHH67_21670</name>
</gene>
<evidence type="ECO:0000256" key="1">
    <source>
        <dbReference type="ARBA" id="ARBA00004651"/>
    </source>
</evidence>
<dbReference type="PROSITE" id="PS50850">
    <property type="entry name" value="MFS"/>
    <property type="match status" value="1"/>
</dbReference>
<sequence length="471" mass="50132">MKTMNNLNRNTDRAGIREWMGLAVLTLPVLILAMDMTVLYMALPHITQDLNPSSIQSLWIVDIYGFMVAGFLMMMGNLCDRVGHRKMLVFGAISFCIASLLAAYSNSTEMLIATRAFLGVAGAALMPSTLSLIGHMFKLERQRGIAIGIWMSSFAVGTIIGPMAGGIMLEFFWWGSVFLLAVPVTILLLVSAPFLLPEYRGALTVRLDLPSVILSLAFIMALIFGIKNIAQSGLNALPLVSIVVGLLLGLIFVLRQRRLPNPLMDLQLFRQRPFSTALAVLLLCNLAIGGVYLFATQFLQLVLELSPLQAGLWLLPSAFAVICGSMLAPNLAQKMNPGFVVGSGLLVSVVGFLFLNGVKTEAGLPLLITSLVISFLGVGMVQSLGVNLVVGSAPAEKSGTASALSEMSTELGMALGVAVLGSVGSAVMGSTNMLNATHDSFTFGLHVVGATSAAITFGIAVITFAVFRYKH</sequence>
<evidence type="ECO:0000313" key="9">
    <source>
        <dbReference type="EMBL" id="PAD72672.1"/>
    </source>
</evidence>
<feature type="transmembrane region" description="Helical" evidence="7">
    <location>
        <begin position="339"/>
        <end position="358"/>
    </location>
</feature>
<comment type="caution">
    <text evidence="9">The sequence shown here is derived from an EMBL/GenBank/DDBJ whole genome shotgun (WGS) entry which is preliminary data.</text>
</comment>
<feature type="transmembrane region" description="Helical" evidence="7">
    <location>
        <begin position="236"/>
        <end position="254"/>
    </location>
</feature>
<evidence type="ECO:0000256" key="7">
    <source>
        <dbReference type="SAM" id="Phobius"/>
    </source>
</evidence>
<dbReference type="AlphaFoldDB" id="A0A268EHS0"/>
<dbReference type="PRINTS" id="PR01036">
    <property type="entry name" value="TCRTETB"/>
</dbReference>
<keyword evidence="3" id="KW-1003">Cell membrane</keyword>
<keyword evidence="4 7" id="KW-0812">Transmembrane</keyword>
<feature type="transmembrane region" description="Helical" evidence="7">
    <location>
        <begin position="21"/>
        <end position="43"/>
    </location>
</feature>
<feature type="transmembrane region" description="Helical" evidence="7">
    <location>
        <begin position="110"/>
        <end position="133"/>
    </location>
</feature>
<dbReference type="Gene3D" id="1.20.1250.20">
    <property type="entry name" value="MFS general substrate transporter like domains"/>
    <property type="match status" value="1"/>
</dbReference>
<evidence type="ECO:0000256" key="6">
    <source>
        <dbReference type="ARBA" id="ARBA00023136"/>
    </source>
</evidence>
<dbReference type="Proteomes" id="UP000215596">
    <property type="component" value="Unassembled WGS sequence"/>
</dbReference>
<reference evidence="9 10" key="1">
    <citation type="submission" date="2017-07" db="EMBL/GenBank/DDBJ databases">
        <title>Isolation and whole genome analysis of endospore-forming bacteria from heroin.</title>
        <authorList>
            <person name="Kalinowski J."/>
            <person name="Ahrens B."/>
            <person name="Al-Dilaimi A."/>
            <person name="Winkler A."/>
            <person name="Wibberg D."/>
            <person name="Schleenbecker U."/>
            <person name="Ruckert C."/>
            <person name="Wolfel R."/>
            <person name="Grass G."/>
        </authorList>
    </citation>
    <scope>NUCLEOTIDE SEQUENCE [LARGE SCALE GENOMIC DNA]</scope>
    <source>
        <strain evidence="9 10">7537-G1</strain>
    </source>
</reference>
<feature type="transmembrane region" description="Helical" evidence="7">
    <location>
        <begin position="55"/>
        <end position="75"/>
    </location>
</feature>
<organism evidence="9 10">
    <name type="scientific">Paenibacillus campinasensis</name>
    <dbReference type="NCBI Taxonomy" id="66347"/>
    <lineage>
        <taxon>Bacteria</taxon>
        <taxon>Bacillati</taxon>
        <taxon>Bacillota</taxon>
        <taxon>Bacilli</taxon>
        <taxon>Bacillales</taxon>
        <taxon>Paenibacillaceae</taxon>
        <taxon>Paenibacillus</taxon>
    </lineage>
</organism>
<feature type="transmembrane region" description="Helical" evidence="7">
    <location>
        <begin position="87"/>
        <end position="104"/>
    </location>
</feature>
<dbReference type="GO" id="GO:0005886">
    <property type="term" value="C:plasma membrane"/>
    <property type="evidence" value="ECO:0007669"/>
    <property type="project" value="UniProtKB-SubCell"/>
</dbReference>
<dbReference type="InterPro" id="IPR011701">
    <property type="entry name" value="MFS"/>
</dbReference>
<protein>
    <recommendedName>
        <fullName evidence="8">Major facilitator superfamily (MFS) profile domain-containing protein</fullName>
    </recommendedName>
</protein>
<evidence type="ECO:0000259" key="8">
    <source>
        <dbReference type="PROSITE" id="PS50850"/>
    </source>
</evidence>
<dbReference type="InterPro" id="IPR036259">
    <property type="entry name" value="MFS_trans_sf"/>
</dbReference>
<evidence type="ECO:0000256" key="4">
    <source>
        <dbReference type="ARBA" id="ARBA00022692"/>
    </source>
</evidence>
<feature type="transmembrane region" description="Helical" evidence="7">
    <location>
        <begin position="411"/>
        <end position="431"/>
    </location>
</feature>
<feature type="transmembrane region" description="Helical" evidence="7">
    <location>
        <begin position="364"/>
        <end position="390"/>
    </location>
</feature>
<evidence type="ECO:0000256" key="2">
    <source>
        <dbReference type="ARBA" id="ARBA00022448"/>
    </source>
</evidence>
<dbReference type="GO" id="GO:0022857">
    <property type="term" value="F:transmembrane transporter activity"/>
    <property type="evidence" value="ECO:0007669"/>
    <property type="project" value="InterPro"/>
</dbReference>
<dbReference type="PANTHER" id="PTHR42718">
    <property type="entry name" value="MAJOR FACILITATOR SUPERFAMILY MULTIDRUG TRANSPORTER MFSC"/>
    <property type="match status" value="1"/>
</dbReference>
<proteinExistence type="predicted"/>
<feature type="transmembrane region" description="Helical" evidence="7">
    <location>
        <begin position="207"/>
        <end position="230"/>
    </location>
</feature>
<dbReference type="Gene3D" id="1.20.1720.10">
    <property type="entry name" value="Multidrug resistance protein D"/>
    <property type="match status" value="1"/>
</dbReference>
<dbReference type="SUPFAM" id="SSF103473">
    <property type="entry name" value="MFS general substrate transporter"/>
    <property type="match status" value="1"/>
</dbReference>
<dbReference type="CDD" id="cd17321">
    <property type="entry name" value="MFS_MMR_MDR_like"/>
    <property type="match status" value="1"/>
</dbReference>
<keyword evidence="6 7" id="KW-0472">Membrane</keyword>
<name>A0A268EHS0_9BACL</name>
<dbReference type="InterPro" id="IPR020846">
    <property type="entry name" value="MFS_dom"/>
</dbReference>
<feature type="transmembrane region" description="Helical" evidence="7">
    <location>
        <begin position="145"/>
        <end position="165"/>
    </location>
</feature>
<dbReference type="PANTHER" id="PTHR42718:SF47">
    <property type="entry name" value="METHYL VIOLOGEN RESISTANCE PROTEIN SMVA"/>
    <property type="match status" value="1"/>
</dbReference>